<proteinExistence type="predicted"/>
<protein>
    <submittedName>
        <fullName evidence="1">Uncharacterized protein</fullName>
    </submittedName>
</protein>
<organism evidence="1">
    <name type="scientific">marine sediment metagenome</name>
    <dbReference type="NCBI Taxonomy" id="412755"/>
    <lineage>
        <taxon>unclassified sequences</taxon>
        <taxon>metagenomes</taxon>
        <taxon>ecological metagenomes</taxon>
    </lineage>
</organism>
<accession>A0A0F9IH24</accession>
<dbReference type="AlphaFoldDB" id="A0A0F9IH24"/>
<sequence>MWRHKDWKNPYPDDGSTPYIVDITSTRIMMHRAWEGGADALLRSLRAWAKGK</sequence>
<name>A0A0F9IH24_9ZZZZ</name>
<evidence type="ECO:0000313" key="1">
    <source>
        <dbReference type="EMBL" id="KKL93080.1"/>
    </source>
</evidence>
<reference evidence="1" key="1">
    <citation type="journal article" date="2015" name="Nature">
        <title>Complex archaea that bridge the gap between prokaryotes and eukaryotes.</title>
        <authorList>
            <person name="Spang A."/>
            <person name="Saw J.H."/>
            <person name="Jorgensen S.L."/>
            <person name="Zaremba-Niedzwiedzka K."/>
            <person name="Martijn J."/>
            <person name="Lind A.E."/>
            <person name="van Eijk R."/>
            <person name="Schleper C."/>
            <person name="Guy L."/>
            <person name="Ettema T.J."/>
        </authorList>
    </citation>
    <scope>NUCLEOTIDE SEQUENCE</scope>
</reference>
<gene>
    <name evidence="1" type="ORF">LCGC14_1878260</name>
</gene>
<comment type="caution">
    <text evidence="1">The sequence shown here is derived from an EMBL/GenBank/DDBJ whole genome shotgun (WGS) entry which is preliminary data.</text>
</comment>
<dbReference type="EMBL" id="LAZR01019290">
    <property type="protein sequence ID" value="KKL93080.1"/>
    <property type="molecule type" value="Genomic_DNA"/>
</dbReference>